<proteinExistence type="inferred from homology"/>
<dbReference type="InterPro" id="IPR000064">
    <property type="entry name" value="NLP_P60_dom"/>
</dbReference>
<dbReference type="EMBL" id="AONH01000002">
    <property type="protein sequence ID" value="KGM89321.1"/>
    <property type="molecule type" value="Genomic_DNA"/>
</dbReference>
<dbReference type="GO" id="GO:0008234">
    <property type="term" value="F:cysteine-type peptidase activity"/>
    <property type="evidence" value="ECO:0007669"/>
    <property type="project" value="UniProtKB-KW"/>
</dbReference>
<dbReference type="OrthoDB" id="9813368at2"/>
<dbReference type="GO" id="GO:0006508">
    <property type="term" value="P:proteolysis"/>
    <property type="evidence" value="ECO:0007669"/>
    <property type="project" value="UniProtKB-KW"/>
</dbReference>
<name>A0A0A0HQV7_9RHOB</name>
<evidence type="ECO:0000256" key="3">
    <source>
        <dbReference type="ARBA" id="ARBA00022801"/>
    </source>
</evidence>
<dbReference type="SUPFAM" id="SSF54001">
    <property type="entry name" value="Cysteine proteinases"/>
    <property type="match status" value="1"/>
</dbReference>
<evidence type="ECO:0000313" key="6">
    <source>
        <dbReference type="EMBL" id="KGM89321.1"/>
    </source>
</evidence>
<dbReference type="PATRIC" id="fig|1288298.3.peg.814"/>
<dbReference type="Pfam" id="PF00877">
    <property type="entry name" value="NLPC_P60"/>
    <property type="match status" value="1"/>
</dbReference>
<dbReference type="InterPro" id="IPR051794">
    <property type="entry name" value="PG_Endopeptidase_C40"/>
</dbReference>
<sequence length="249" mass="26291">MTASHLIAMPLVDLLRCPDGPRDRQLLMGETVTVTGVTDGWAEVCAARDGYPGFVPIGALTEGAVTHRVSARATHVYPKPDFKARELFSLGHGACLEALSDEGRFAETPHGYVPRAHLTALAVHAADPVAVAEIYLGTPYLWGGNSSFGIDCSGLVQAGCLACGIACPGDSGPQEQGLGEHLSDTAPLRRGDLLFWRGHVAWVSDPDTLLHANAHHMAVAYEPITDAIARIAAQGDGPVTSRKRLKGLS</sequence>
<keyword evidence="3 6" id="KW-0378">Hydrolase</keyword>
<dbReference type="AlphaFoldDB" id="A0A0A0HQV7"/>
<gene>
    <name evidence="6" type="ORF">rosmuc_00805</name>
</gene>
<dbReference type="Proteomes" id="UP000030021">
    <property type="component" value="Unassembled WGS sequence"/>
</dbReference>
<dbReference type="eggNOG" id="COG0791">
    <property type="taxonomic scope" value="Bacteria"/>
</dbReference>
<dbReference type="Gene3D" id="3.90.1720.10">
    <property type="entry name" value="endopeptidase domain like (from Nostoc punctiforme)"/>
    <property type="match status" value="1"/>
</dbReference>
<protein>
    <submittedName>
        <fullName evidence="6">Cell wall-associated hydrolase (Invasion-associated protein)</fullName>
    </submittedName>
</protein>
<dbReference type="PANTHER" id="PTHR47359:SF3">
    <property type="entry name" value="NLP_P60 DOMAIN-CONTAINING PROTEIN-RELATED"/>
    <property type="match status" value="1"/>
</dbReference>
<dbReference type="HOGENOM" id="CLU_016043_13_3_5"/>
<dbReference type="PROSITE" id="PS51935">
    <property type="entry name" value="NLPC_P60"/>
    <property type="match status" value="1"/>
</dbReference>
<evidence type="ECO:0000256" key="1">
    <source>
        <dbReference type="ARBA" id="ARBA00007074"/>
    </source>
</evidence>
<evidence type="ECO:0000313" key="7">
    <source>
        <dbReference type="Proteomes" id="UP000030021"/>
    </source>
</evidence>
<dbReference type="InterPro" id="IPR041382">
    <property type="entry name" value="SH3_16"/>
</dbReference>
<evidence type="ECO:0000256" key="4">
    <source>
        <dbReference type="ARBA" id="ARBA00022807"/>
    </source>
</evidence>
<dbReference type="InterPro" id="IPR038765">
    <property type="entry name" value="Papain-like_cys_pep_sf"/>
</dbReference>
<keyword evidence="2" id="KW-0645">Protease</keyword>
<dbReference type="PANTHER" id="PTHR47359">
    <property type="entry name" value="PEPTIDOGLYCAN DL-ENDOPEPTIDASE CWLO"/>
    <property type="match status" value="1"/>
</dbReference>
<dbReference type="Pfam" id="PF18348">
    <property type="entry name" value="SH3_16"/>
    <property type="match status" value="1"/>
</dbReference>
<comment type="similarity">
    <text evidence="1">Belongs to the peptidase C40 family.</text>
</comment>
<feature type="domain" description="NlpC/P60" evidence="5">
    <location>
        <begin position="122"/>
        <end position="246"/>
    </location>
</feature>
<comment type="caution">
    <text evidence="6">The sequence shown here is derived from an EMBL/GenBank/DDBJ whole genome shotgun (WGS) entry which is preliminary data.</text>
</comment>
<evidence type="ECO:0000256" key="2">
    <source>
        <dbReference type="ARBA" id="ARBA00022670"/>
    </source>
</evidence>
<accession>A0A0A0HQV7</accession>
<organism evidence="6 7">
    <name type="scientific">Roseovarius mucosus DSM 17069</name>
    <dbReference type="NCBI Taxonomy" id="1288298"/>
    <lineage>
        <taxon>Bacteria</taxon>
        <taxon>Pseudomonadati</taxon>
        <taxon>Pseudomonadota</taxon>
        <taxon>Alphaproteobacteria</taxon>
        <taxon>Rhodobacterales</taxon>
        <taxon>Roseobacteraceae</taxon>
        <taxon>Roseovarius</taxon>
    </lineage>
</organism>
<keyword evidence="4" id="KW-0788">Thiol protease</keyword>
<reference evidence="6 7" key="1">
    <citation type="submission" date="2013-01" db="EMBL/GenBank/DDBJ databases">
        <authorList>
            <person name="Fiebig A."/>
            <person name="Goeker M."/>
            <person name="Klenk H.-P.P."/>
        </authorList>
    </citation>
    <scope>NUCLEOTIDE SEQUENCE [LARGE SCALE GENOMIC DNA]</scope>
    <source>
        <strain evidence="6 7">DSM 17069</strain>
    </source>
</reference>
<dbReference type="STRING" id="215743.ROSMUCSMR3_02396"/>
<evidence type="ECO:0000259" key="5">
    <source>
        <dbReference type="PROSITE" id="PS51935"/>
    </source>
</evidence>